<feature type="chain" id="PRO_5047453163" evidence="1">
    <location>
        <begin position="22"/>
        <end position="454"/>
    </location>
</feature>
<organism evidence="2 3">
    <name type="scientific">Methylobacterium longum</name>
    <dbReference type="NCBI Taxonomy" id="767694"/>
    <lineage>
        <taxon>Bacteria</taxon>
        <taxon>Pseudomonadati</taxon>
        <taxon>Pseudomonadota</taxon>
        <taxon>Alphaproteobacteria</taxon>
        <taxon>Hyphomicrobiales</taxon>
        <taxon>Methylobacteriaceae</taxon>
        <taxon>Methylobacterium</taxon>
    </lineage>
</organism>
<dbReference type="Proteomes" id="UP001244297">
    <property type="component" value="Unassembled WGS sequence"/>
</dbReference>
<keyword evidence="1" id="KW-0732">Signal</keyword>
<dbReference type="InterPro" id="IPR017853">
    <property type="entry name" value="GH"/>
</dbReference>
<dbReference type="Gene3D" id="3.20.20.80">
    <property type="entry name" value="Glycosidases"/>
    <property type="match status" value="1"/>
</dbReference>
<evidence type="ECO:0000313" key="2">
    <source>
        <dbReference type="EMBL" id="MDN3574609.1"/>
    </source>
</evidence>
<dbReference type="EMBL" id="JAUFPT010000107">
    <property type="protein sequence ID" value="MDN3574609.1"/>
    <property type="molecule type" value="Genomic_DNA"/>
</dbReference>
<dbReference type="RefSeq" id="WP_238286267.1">
    <property type="nucleotide sequence ID" value="NZ_BPQS01000005.1"/>
</dbReference>
<protein>
    <submittedName>
        <fullName evidence="2">Uncharacterized protein</fullName>
    </submittedName>
</protein>
<keyword evidence="3" id="KW-1185">Reference proteome</keyword>
<dbReference type="InterPro" id="IPR006311">
    <property type="entry name" value="TAT_signal"/>
</dbReference>
<evidence type="ECO:0000256" key="1">
    <source>
        <dbReference type="SAM" id="SignalP"/>
    </source>
</evidence>
<dbReference type="PROSITE" id="PS51318">
    <property type="entry name" value="TAT"/>
    <property type="match status" value="1"/>
</dbReference>
<name>A0ABT8AXU6_9HYPH</name>
<gene>
    <name evidence="2" type="ORF">QWZ18_28925</name>
</gene>
<accession>A0ABT8AXU6</accession>
<proteinExistence type="predicted"/>
<sequence>MTRCDRRLILRGLAVTAAATAAGLSARLSASPSSTREEERRLHGPAPWQAADFVGRIGVNVHLAQKGTVYDRYFESSILGAIEDLAVTQIRQGVYSPAPGVTDVLYQRMRALTRMGCRFSVVCNDPSDQYVTTPPSALPRIHELCGGAIDIVEGGNEPALLADPVRNPTLSWRHQRDLHETIRRDLPGSAIAVASPSYVQGNIALARPLAGFVDRSNLHPYPGMEHPETGGPGRLSGFREAMVPVCGTVESIITETGYHTALATASAHLPVSEEIRARYTPRLLLFAYLAGMRRTYLYELRSSFGRGPADPESAFGLLTHEGAPTAAYRAVKRLIALFSGPRGPAGVPARERPRLLQLATVGDHRDVQAAAFRRGDGAVLLPLWLGVPGWDPATRTTRPPVTRRLRLEGADGRNAVTLHRFDDEGGVRTEPVVLERGAGAIEISDRLTVLELAA</sequence>
<dbReference type="SUPFAM" id="SSF51445">
    <property type="entry name" value="(Trans)glycosidases"/>
    <property type="match status" value="1"/>
</dbReference>
<feature type="signal peptide" evidence="1">
    <location>
        <begin position="1"/>
        <end position="21"/>
    </location>
</feature>
<evidence type="ECO:0000313" key="3">
    <source>
        <dbReference type="Proteomes" id="UP001244297"/>
    </source>
</evidence>
<reference evidence="3" key="1">
    <citation type="journal article" date="2019" name="Int. J. Syst. Evol. Microbiol.">
        <title>The Global Catalogue of Microorganisms (GCM) 10K type strain sequencing project: providing services to taxonomists for standard genome sequencing and annotation.</title>
        <authorList>
            <consortium name="The Broad Institute Genomics Platform"/>
            <consortium name="The Broad Institute Genome Sequencing Center for Infectious Disease"/>
            <person name="Wu L."/>
            <person name="Ma J."/>
        </authorList>
    </citation>
    <scope>NUCLEOTIDE SEQUENCE [LARGE SCALE GENOMIC DNA]</scope>
    <source>
        <strain evidence="3">CECT 7806</strain>
    </source>
</reference>
<comment type="caution">
    <text evidence="2">The sequence shown here is derived from an EMBL/GenBank/DDBJ whole genome shotgun (WGS) entry which is preliminary data.</text>
</comment>